<accession>A0A1R3GLD6</accession>
<organism evidence="2 3">
    <name type="scientific">Corchorus olitorius</name>
    <dbReference type="NCBI Taxonomy" id="93759"/>
    <lineage>
        <taxon>Eukaryota</taxon>
        <taxon>Viridiplantae</taxon>
        <taxon>Streptophyta</taxon>
        <taxon>Embryophyta</taxon>
        <taxon>Tracheophyta</taxon>
        <taxon>Spermatophyta</taxon>
        <taxon>Magnoliopsida</taxon>
        <taxon>eudicotyledons</taxon>
        <taxon>Gunneridae</taxon>
        <taxon>Pentapetalae</taxon>
        <taxon>rosids</taxon>
        <taxon>malvids</taxon>
        <taxon>Malvales</taxon>
        <taxon>Malvaceae</taxon>
        <taxon>Grewioideae</taxon>
        <taxon>Apeibeae</taxon>
        <taxon>Corchorus</taxon>
    </lineage>
</organism>
<evidence type="ECO:0000256" key="1">
    <source>
        <dbReference type="SAM" id="MobiDB-lite"/>
    </source>
</evidence>
<feature type="region of interest" description="Disordered" evidence="1">
    <location>
        <begin position="1"/>
        <end position="25"/>
    </location>
</feature>
<comment type="caution">
    <text evidence="2">The sequence shown here is derived from an EMBL/GenBank/DDBJ whole genome shotgun (WGS) entry which is preliminary data.</text>
</comment>
<keyword evidence="3" id="KW-1185">Reference proteome</keyword>
<protein>
    <submittedName>
        <fullName evidence="2">Uncharacterized protein</fullName>
    </submittedName>
</protein>
<dbReference type="EMBL" id="AWUE01022292">
    <property type="protein sequence ID" value="OMO58891.1"/>
    <property type="molecule type" value="Genomic_DNA"/>
</dbReference>
<evidence type="ECO:0000313" key="3">
    <source>
        <dbReference type="Proteomes" id="UP000187203"/>
    </source>
</evidence>
<reference evidence="3" key="1">
    <citation type="submission" date="2013-09" db="EMBL/GenBank/DDBJ databases">
        <title>Corchorus olitorius genome sequencing.</title>
        <authorList>
            <person name="Alam M."/>
            <person name="Haque M.S."/>
            <person name="Islam M.S."/>
            <person name="Emdad E.M."/>
            <person name="Islam M.M."/>
            <person name="Ahmed B."/>
            <person name="Halim A."/>
            <person name="Hossen Q.M.M."/>
            <person name="Hossain M.Z."/>
            <person name="Ahmed R."/>
            <person name="Khan M.M."/>
            <person name="Islam R."/>
            <person name="Rashid M.M."/>
            <person name="Khan S.A."/>
            <person name="Rahman M.S."/>
            <person name="Alam M."/>
            <person name="Yahiya A.S."/>
            <person name="Khan M.S."/>
            <person name="Azam M.S."/>
            <person name="Haque T."/>
            <person name="Lashkar M.Z.H."/>
            <person name="Akhand A.I."/>
            <person name="Morshed G."/>
            <person name="Roy S."/>
            <person name="Uddin K.S."/>
            <person name="Rabeya T."/>
            <person name="Hossain A.S."/>
            <person name="Chowdhury A."/>
            <person name="Snigdha A.R."/>
            <person name="Mortoza M.S."/>
            <person name="Matin S.A."/>
            <person name="Hoque S.M.E."/>
            <person name="Islam M.K."/>
            <person name="Roy D.K."/>
            <person name="Haider R."/>
            <person name="Moosa M.M."/>
            <person name="Elias S.M."/>
            <person name="Hasan A.M."/>
            <person name="Jahan S."/>
            <person name="Shafiuddin M."/>
            <person name="Mahmood N."/>
            <person name="Shommy N.S."/>
        </authorList>
    </citation>
    <scope>NUCLEOTIDE SEQUENCE [LARGE SCALE GENOMIC DNA]</scope>
    <source>
        <strain evidence="3">cv. O-4</strain>
    </source>
</reference>
<name>A0A1R3GLD6_9ROSI</name>
<gene>
    <name evidence="2" type="ORF">COLO4_34348</name>
</gene>
<evidence type="ECO:0000313" key="2">
    <source>
        <dbReference type="EMBL" id="OMO58891.1"/>
    </source>
</evidence>
<proteinExistence type="predicted"/>
<feature type="compositionally biased region" description="Basic and acidic residues" evidence="1">
    <location>
        <begin position="1"/>
        <end position="20"/>
    </location>
</feature>
<feature type="region of interest" description="Disordered" evidence="1">
    <location>
        <begin position="82"/>
        <end position="123"/>
    </location>
</feature>
<sequence length="123" mass="13378">MKGFHERQKGNGRALEREHNPASSVGCYHYSTKRRFPLTIGSAVANAFEAKVSDPVRKPQGMNHSNTGSRFAALTNLRESEHVVPISGSGSKSTPNLAKESRPLFSGSASRFKVHGSMGRPQQ</sequence>
<dbReference type="Proteomes" id="UP000187203">
    <property type="component" value="Unassembled WGS sequence"/>
</dbReference>
<dbReference type="AlphaFoldDB" id="A0A1R3GLD6"/>